<feature type="chain" id="PRO_5039618116" evidence="2">
    <location>
        <begin position="27"/>
        <end position="339"/>
    </location>
</feature>
<proteinExistence type="predicted"/>
<feature type="domain" description="SLH" evidence="3">
    <location>
        <begin position="22"/>
        <end position="87"/>
    </location>
</feature>
<reference evidence="5" key="1">
    <citation type="submission" date="2018-12" db="EMBL/GenBank/DDBJ databases">
        <title>Genome sequence of Peanibacillus sp.</title>
        <authorList>
            <person name="Subramani G."/>
            <person name="Srinivasan S."/>
            <person name="Kim M.K."/>
        </authorList>
    </citation>
    <scope>NUCLEOTIDE SEQUENCE [LARGE SCALE GENOMIC DNA]</scope>
    <source>
        <strain evidence="5">18JY67-1</strain>
    </source>
</reference>
<organism evidence="4 5">
    <name type="scientific">Paenibacillus albus</name>
    <dbReference type="NCBI Taxonomy" id="2495582"/>
    <lineage>
        <taxon>Bacteria</taxon>
        <taxon>Bacillati</taxon>
        <taxon>Bacillota</taxon>
        <taxon>Bacilli</taxon>
        <taxon>Bacillales</taxon>
        <taxon>Paenibacillaceae</taxon>
        <taxon>Paenibacillus</taxon>
    </lineage>
</organism>
<dbReference type="PROSITE" id="PS51272">
    <property type="entry name" value="SLH"/>
    <property type="match status" value="2"/>
</dbReference>
<dbReference type="RefSeq" id="WP_126015813.1">
    <property type="nucleotide sequence ID" value="NZ_CP034437.1"/>
</dbReference>
<feature type="signal peptide" evidence="2">
    <location>
        <begin position="1"/>
        <end position="26"/>
    </location>
</feature>
<feature type="region of interest" description="Disordered" evidence="1">
    <location>
        <begin position="319"/>
        <end position="339"/>
    </location>
</feature>
<dbReference type="Pfam" id="PF00395">
    <property type="entry name" value="SLH"/>
    <property type="match status" value="2"/>
</dbReference>
<evidence type="ECO:0000259" key="3">
    <source>
        <dbReference type="PROSITE" id="PS51272"/>
    </source>
</evidence>
<dbReference type="KEGG" id="palb:EJC50_13615"/>
<name>A0A3S9A4E5_9BACL</name>
<keyword evidence="2" id="KW-0732">Signal</keyword>
<evidence type="ECO:0000256" key="1">
    <source>
        <dbReference type="SAM" id="MobiDB-lite"/>
    </source>
</evidence>
<dbReference type="Proteomes" id="UP000272528">
    <property type="component" value="Chromosome"/>
</dbReference>
<evidence type="ECO:0000313" key="4">
    <source>
        <dbReference type="EMBL" id="AZN40576.1"/>
    </source>
</evidence>
<gene>
    <name evidence="4" type="ORF">EJC50_13615</name>
</gene>
<evidence type="ECO:0000313" key="5">
    <source>
        <dbReference type="Proteomes" id="UP000272528"/>
    </source>
</evidence>
<protein>
    <submittedName>
        <fullName evidence="4">S-layer homology domain-containing protein</fullName>
    </submittedName>
</protein>
<dbReference type="OrthoDB" id="1738667at2"/>
<dbReference type="AlphaFoldDB" id="A0A3S9A4E5"/>
<dbReference type="InterPro" id="IPR001119">
    <property type="entry name" value="SLH_dom"/>
</dbReference>
<feature type="domain" description="SLH" evidence="3">
    <location>
        <begin position="154"/>
        <end position="217"/>
    </location>
</feature>
<accession>A0A3S9A4E5</accession>
<dbReference type="EMBL" id="CP034437">
    <property type="protein sequence ID" value="AZN40576.1"/>
    <property type="molecule type" value="Genomic_DNA"/>
</dbReference>
<evidence type="ECO:0000256" key="2">
    <source>
        <dbReference type="SAM" id="SignalP"/>
    </source>
</evidence>
<keyword evidence="5" id="KW-1185">Reference proteome</keyword>
<sequence length="339" mass="36645">MNVKKPLLVLSLLVVLFLAVTQSVWAFSDTKNDPNEAKITELQKRGILNGNGSNKDQFGPNGKVTYAAGITMLVKGLGLNIDNIRFFKKPEVSDSFSMMKNDAWYADTFIIAAYNELDLARDTNPAAAMTREQFAHHLYKALIRAGNFAFNDLGVVLKDEADVNPSYMGSIQTLITTHIIDMDASQKFNPKAAITRSEAAGWLFNTIKYVEEQPQMPVEQPEPSPLFDLKLTTTAVNNDVNAVTISAQAPNPGYGIRIASISFEGDQAIIYVEPTYPDKDKMYPQVITEVKAVTYVSSAFKPVLGESGASIGGSTGIIGDNGTSAADSDGTAASAAENQ</sequence>